<feature type="transmembrane region" description="Helical" evidence="1">
    <location>
        <begin position="158"/>
        <end position="178"/>
    </location>
</feature>
<feature type="transmembrane region" description="Helical" evidence="1">
    <location>
        <begin position="93"/>
        <end position="112"/>
    </location>
</feature>
<keyword evidence="1" id="KW-0812">Transmembrane</keyword>
<feature type="transmembrane region" description="Helical" evidence="1">
    <location>
        <begin position="6"/>
        <end position="23"/>
    </location>
</feature>
<reference evidence="3" key="1">
    <citation type="journal article" date="2019" name="Int. J. Syst. Evol. Microbiol.">
        <title>The Global Catalogue of Microorganisms (GCM) 10K type strain sequencing project: providing services to taxonomists for standard genome sequencing and annotation.</title>
        <authorList>
            <consortium name="The Broad Institute Genomics Platform"/>
            <consortium name="The Broad Institute Genome Sequencing Center for Infectious Disease"/>
            <person name="Wu L."/>
            <person name="Ma J."/>
        </authorList>
    </citation>
    <scope>NUCLEOTIDE SEQUENCE [LARGE SCALE GENOMIC DNA]</scope>
    <source>
        <strain evidence="3">CGMCC 1.15407</strain>
    </source>
</reference>
<feature type="transmembrane region" description="Helical" evidence="1">
    <location>
        <begin position="198"/>
        <end position="217"/>
    </location>
</feature>
<evidence type="ECO:0000313" key="2">
    <source>
        <dbReference type="EMBL" id="GGF33224.1"/>
    </source>
</evidence>
<name>A0ABQ1V2W7_9BACT</name>
<evidence type="ECO:0008006" key="4">
    <source>
        <dbReference type="Google" id="ProtNLM"/>
    </source>
</evidence>
<proteinExistence type="predicted"/>
<dbReference type="EMBL" id="BMIU01000009">
    <property type="protein sequence ID" value="GGF33224.1"/>
    <property type="molecule type" value="Genomic_DNA"/>
</dbReference>
<sequence length="220" mass="25844">MGFSVYLICILLGSITCAGVFFLRDLQSKSSSYKLLFALLLTVLVFEYVANYLVESHHLPNLVVYNVFFVYLETIFIVLYFYRLMTRKGKRRIRIGLIGFIVVGLINSLYFQDIMDKFQNISFAVAVLLILSCCIWFFFDIFRLKRYQNVNILSVPEFWITTSILFFYSSGFVYFMPIPYFDTMEMQLLELLGNVNRFLAGLMYLIFGFAFYAPLIFKNE</sequence>
<keyword evidence="1" id="KW-1133">Transmembrane helix</keyword>
<keyword evidence="1" id="KW-0472">Membrane</keyword>
<feature type="transmembrane region" description="Helical" evidence="1">
    <location>
        <begin position="60"/>
        <end position="81"/>
    </location>
</feature>
<feature type="transmembrane region" description="Helical" evidence="1">
    <location>
        <begin position="35"/>
        <end position="54"/>
    </location>
</feature>
<accession>A0ABQ1V2W7</accession>
<comment type="caution">
    <text evidence="2">The sequence shown here is derived from an EMBL/GenBank/DDBJ whole genome shotgun (WGS) entry which is preliminary data.</text>
</comment>
<feature type="transmembrane region" description="Helical" evidence="1">
    <location>
        <begin position="118"/>
        <end position="138"/>
    </location>
</feature>
<dbReference type="Proteomes" id="UP000647339">
    <property type="component" value="Unassembled WGS sequence"/>
</dbReference>
<evidence type="ECO:0000313" key="3">
    <source>
        <dbReference type="Proteomes" id="UP000647339"/>
    </source>
</evidence>
<protein>
    <recommendedName>
        <fullName evidence="4">Histidine kinase N-terminal 7TM region domain-containing protein</fullName>
    </recommendedName>
</protein>
<organism evidence="2 3">
    <name type="scientific">Echinicola rosea</name>
    <dbReference type="NCBI Taxonomy" id="1807691"/>
    <lineage>
        <taxon>Bacteria</taxon>
        <taxon>Pseudomonadati</taxon>
        <taxon>Bacteroidota</taxon>
        <taxon>Cytophagia</taxon>
        <taxon>Cytophagales</taxon>
        <taxon>Cyclobacteriaceae</taxon>
        <taxon>Echinicola</taxon>
    </lineage>
</organism>
<evidence type="ECO:0000256" key="1">
    <source>
        <dbReference type="SAM" id="Phobius"/>
    </source>
</evidence>
<keyword evidence="3" id="KW-1185">Reference proteome</keyword>
<gene>
    <name evidence="2" type="ORF">GCM10011339_21780</name>
</gene>